<evidence type="ECO:0000256" key="15">
    <source>
        <dbReference type="RuleBase" id="RU361130"/>
    </source>
</evidence>
<evidence type="ECO:0000313" key="18">
    <source>
        <dbReference type="EMBL" id="KAG0252038.1"/>
    </source>
</evidence>
<evidence type="ECO:0000256" key="10">
    <source>
        <dbReference type="ARBA" id="ARBA00023235"/>
    </source>
</evidence>
<evidence type="ECO:0000256" key="12">
    <source>
        <dbReference type="ARBA" id="ARBA00039846"/>
    </source>
</evidence>
<dbReference type="NCBIfam" id="TIGR01126">
    <property type="entry name" value="pdi_dom"/>
    <property type="match status" value="1"/>
</dbReference>
<evidence type="ECO:0000256" key="13">
    <source>
        <dbReference type="PIRSR" id="PIRSR605792-51"/>
    </source>
</evidence>
<evidence type="ECO:0000313" key="19">
    <source>
        <dbReference type="Proteomes" id="UP000807716"/>
    </source>
</evidence>
<feature type="domain" description="Thioredoxin" evidence="17">
    <location>
        <begin position="8"/>
        <end position="134"/>
    </location>
</feature>
<keyword evidence="7" id="KW-0677">Repeat</keyword>
<dbReference type="EC" id="5.3.4.1" evidence="5 15"/>
<dbReference type="CDD" id="cd02982">
    <property type="entry name" value="PDI_b'_family"/>
    <property type="match status" value="1"/>
</dbReference>
<comment type="subcellular location">
    <subcellularLocation>
        <location evidence="3">Endoplasmic reticulum lumen</location>
    </subcellularLocation>
</comment>
<feature type="signal peptide" evidence="15">
    <location>
        <begin position="1"/>
        <end position="21"/>
    </location>
</feature>
<keyword evidence="9 13" id="KW-1015">Disulfide bond</keyword>
<keyword evidence="11 13" id="KW-0676">Redox-active center</keyword>
<feature type="domain" description="Thioredoxin" evidence="17">
    <location>
        <begin position="337"/>
        <end position="466"/>
    </location>
</feature>
<dbReference type="InterPro" id="IPR013766">
    <property type="entry name" value="Thioredoxin_domain"/>
</dbReference>
<dbReference type="GO" id="GO:0005788">
    <property type="term" value="C:endoplasmic reticulum lumen"/>
    <property type="evidence" value="ECO:0007669"/>
    <property type="project" value="UniProtKB-SubCell"/>
</dbReference>
<feature type="region of interest" description="Disordered" evidence="16">
    <location>
        <begin position="479"/>
        <end position="522"/>
    </location>
</feature>
<comment type="similarity">
    <text evidence="4 14">Belongs to the protein disulfide isomerase family.</text>
</comment>
<sequence>MRFTSAFALLGLAASAMLVKAEEAAAAAPSDVQVLTEKNFADVVPKENLILVEFYAPWCGHCKALAPEYEIAATELKAEIPMAKVDCTVETKLCQDQGVQGYPTLKVFRSGKPVEYNGPRKADGIISYLRKAALPALSEITAADVAAFSQKDKVVVVGVLSKDDKNREALKAVADDLREKYVFAVVDESAAEAQGVKAPAVVLFKSFDEGKNVFEGEFTQASLTEFVKANAVPLVDDIGPDNYQYYMEAGKPLAYLFYDKEEQKAEFEDIKGFAKELKEEANFVYLDANKFGAHAANLGLDDGKWPAFSVQNVQDGSKFPLKKDLTMANIKEHVRGVLSGDVKATLKSEAIPDKQEGPVTVVVGDSYKDVVEDLDKDVLIEFYAPWCGHCKNLAPTYDILGGLYKDSKIVIAKMDATANDLPLGTPFTVPGFPTIKFRKAGSLEYTDYSGNRDIQAFVDFLKENAVNKVDVVVPEVAEKPEEHGHDHAEEEHDHAHEEVAKEAAAETETKPVAAGEVDHDEL</sequence>
<dbReference type="EMBL" id="JAAAJB010000695">
    <property type="protein sequence ID" value="KAG0252038.1"/>
    <property type="molecule type" value="Genomic_DNA"/>
</dbReference>
<evidence type="ECO:0000256" key="3">
    <source>
        <dbReference type="ARBA" id="ARBA00004319"/>
    </source>
</evidence>
<dbReference type="PANTHER" id="PTHR18929:SF132">
    <property type="entry name" value="PROTEIN DISULFIDE-ISOMERASE A3"/>
    <property type="match status" value="1"/>
</dbReference>
<keyword evidence="19" id="KW-1185">Reference proteome</keyword>
<evidence type="ECO:0000256" key="2">
    <source>
        <dbReference type="ARBA" id="ARBA00002692"/>
    </source>
</evidence>
<dbReference type="PRINTS" id="PR00421">
    <property type="entry name" value="THIOREDOXIN"/>
</dbReference>
<dbReference type="CDD" id="cd02995">
    <property type="entry name" value="PDI_a_PDI_a'_C"/>
    <property type="match status" value="1"/>
</dbReference>
<dbReference type="PROSITE" id="PS51352">
    <property type="entry name" value="THIOREDOXIN_2"/>
    <property type="match status" value="2"/>
</dbReference>
<dbReference type="OrthoDB" id="427280at2759"/>
<evidence type="ECO:0000256" key="4">
    <source>
        <dbReference type="ARBA" id="ARBA00006347"/>
    </source>
</evidence>
<dbReference type="CDD" id="cd02961">
    <property type="entry name" value="PDI_a_family"/>
    <property type="match status" value="1"/>
</dbReference>
<evidence type="ECO:0000256" key="9">
    <source>
        <dbReference type="ARBA" id="ARBA00023157"/>
    </source>
</evidence>
<evidence type="ECO:0000256" key="11">
    <source>
        <dbReference type="ARBA" id="ARBA00023284"/>
    </source>
</evidence>
<keyword evidence="8" id="KW-0256">Endoplasmic reticulum</keyword>
<evidence type="ECO:0000256" key="14">
    <source>
        <dbReference type="RuleBase" id="RU004208"/>
    </source>
</evidence>
<dbReference type="InterPro" id="IPR036249">
    <property type="entry name" value="Thioredoxin-like_sf"/>
</dbReference>
<dbReference type="InterPro" id="IPR005788">
    <property type="entry name" value="PDI_thioredoxin-like_dom"/>
</dbReference>
<dbReference type="GO" id="GO:0006457">
    <property type="term" value="P:protein folding"/>
    <property type="evidence" value="ECO:0007669"/>
    <property type="project" value="TreeGrafter"/>
</dbReference>
<evidence type="ECO:0000256" key="7">
    <source>
        <dbReference type="ARBA" id="ARBA00022737"/>
    </source>
</evidence>
<dbReference type="Pfam" id="PF13848">
    <property type="entry name" value="Thioredoxin_6"/>
    <property type="match status" value="1"/>
</dbReference>
<reference evidence="18" key="1">
    <citation type="journal article" date="2020" name="Fungal Divers.">
        <title>Resolving the Mortierellaceae phylogeny through synthesis of multi-gene phylogenetics and phylogenomics.</title>
        <authorList>
            <person name="Vandepol N."/>
            <person name="Liber J."/>
            <person name="Desiro A."/>
            <person name="Na H."/>
            <person name="Kennedy M."/>
            <person name="Barry K."/>
            <person name="Grigoriev I.V."/>
            <person name="Miller A.N."/>
            <person name="O'Donnell K."/>
            <person name="Stajich J.E."/>
            <person name="Bonito G."/>
        </authorList>
    </citation>
    <scope>NUCLEOTIDE SEQUENCE</scope>
    <source>
        <strain evidence="18">BC1065</strain>
    </source>
</reference>
<dbReference type="CDD" id="cd02981">
    <property type="entry name" value="PDI_b_family"/>
    <property type="match status" value="1"/>
</dbReference>
<keyword evidence="6 15" id="KW-0732">Signal</keyword>
<dbReference type="FunFam" id="3.40.30.10:FF:000017">
    <property type="entry name" value="Protein disulfide-isomerase A4"/>
    <property type="match status" value="1"/>
</dbReference>
<comment type="function">
    <text evidence="2">Participates in the folding of proteins containing disulfide bonds, may be involved in glycosylation, prolyl hydroxylation and triglyceride transfer.</text>
</comment>
<evidence type="ECO:0000259" key="17">
    <source>
        <dbReference type="PROSITE" id="PS51352"/>
    </source>
</evidence>
<dbReference type="PROSITE" id="PS00194">
    <property type="entry name" value="THIOREDOXIN_1"/>
    <property type="match status" value="2"/>
</dbReference>
<feature type="disulfide bond" description="Redox-active" evidence="13">
    <location>
        <begin position="59"/>
        <end position="62"/>
    </location>
</feature>
<dbReference type="Proteomes" id="UP000807716">
    <property type="component" value="Unassembled WGS sequence"/>
</dbReference>
<gene>
    <name evidence="18" type="primary">PDI1_2</name>
    <name evidence="18" type="ORF">DFQ27_008318</name>
</gene>
<comment type="catalytic activity">
    <reaction evidence="1 15">
        <text>Catalyzes the rearrangement of -S-S- bonds in proteins.</text>
        <dbReference type="EC" id="5.3.4.1"/>
    </reaction>
</comment>
<dbReference type="Pfam" id="PF00085">
    <property type="entry name" value="Thioredoxin"/>
    <property type="match status" value="2"/>
</dbReference>
<evidence type="ECO:0000256" key="5">
    <source>
        <dbReference type="ARBA" id="ARBA00012723"/>
    </source>
</evidence>
<dbReference type="AlphaFoldDB" id="A0A9P6PU10"/>
<keyword evidence="10 15" id="KW-0413">Isomerase</keyword>
<dbReference type="GO" id="GO:0034976">
    <property type="term" value="P:response to endoplasmic reticulum stress"/>
    <property type="evidence" value="ECO:0007669"/>
    <property type="project" value="TreeGrafter"/>
</dbReference>
<comment type="caution">
    <text evidence="18">The sequence shown here is derived from an EMBL/GenBank/DDBJ whole genome shotgun (WGS) entry which is preliminary data.</text>
</comment>
<evidence type="ECO:0000256" key="8">
    <source>
        <dbReference type="ARBA" id="ARBA00022824"/>
    </source>
</evidence>
<organism evidence="18 19">
    <name type="scientific">Actinomortierella ambigua</name>
    <dbReference type="NCBI Taxonomy" id="1343610"/>
    <lineage>
        <taxon>Eukaryota</taxon>
        <taxon>Fungi</taxon>
        <taxon>Fungi incertae sedis</taxon>
        <taxon>Mucoromycota</taxon>
        <taxon>Mortierellomycotina</taxon>
        <taxon>Mortierellomycetes</taxon>
        <taxon>Mortierellales</taxon>
        <taxon>Mortierellaceae</taxon>
        <taxon>Actinomortierella</taxon>
    </lineage>
</organism>
<name>A0A9P6PU10_9FUNG</name>
<dbReference type="PANTHER" id="PTHR18929">
    <property type="entry name" value="PROTEIN DISULFIDE ISOMERASE"/>
    <property type="match status" value="1"/>
</dbReference>
<dbReference type="FunFam" id="3.40.30.10:FF:000185">
    <property type="entry name" value="Protein disulfide-isomerase"/>
    <property type="match status" value="1"/>
</dbReference>
<feature type="compositionally biased region" description="Basic and acidic residues" evidence="16">
    <location>
        <begin position="479"/>
        <end position="509"/>
    </location>
</feature>
<evidence type="ECO:0000256" key="6">
    <source>
        <dbReference type="ARBA" id="ARBA00022729"/>
    </source>
</evidence>
<proteinExistence type="inferred from homology"/>
<evidence type="ECO:0000256" key="1">
    <source>
        <dbReference type="ARBA" id="ARBA00001182"/>
    </source>
</evidence>
<feature type="disulfide bond" description="Redox-active" evidence="13">
    <location>
        <begin position="387"/>
        <end position="390"/>
    </location>
</feature>
<dbReference type="SUPFAM" id="SSF52833">
    <property type="entry name" value="Thioredoxin-like"/>
    <property type="match status" value="4"/>
</dbReference>
<dbReference type="GO" id="GO:0003756">
    <property type="term" value="F:protein disulfide isomerase activity"/>
    <property type="evidence" value="ECO:0007669"/>
    <property type="project" value="UniProtKB-EC"/>
</dbReference>
<dbReference type="NCBIfam" id="TIGR01130">
    <property type="entry name" value="ER_PDI_fam"/>
    <property type="match status" value="1"/>
</dbReference>
<feature type="chain" id="PRO_5040546480" description="Protein disulfide-isomerase" evidence="15">
    <location>
        <begin position="22"/>
        <end position="522"/>
    </location>
</feature>
<protein>
    <recommendedName>
        <fullName evidence="12 15">Protein disulfide-isomerase</fullName>
        <ecNumber evidence="5 15">5.3.4.1</ecNumber>
    </recommendedName>
</protein>
<evidence type="ECO:0000256" key="16">
    <source>
        <dbReference type="SAM" id="MobiDB-lite"/>
    </source>
</evidence>
<accession>A0A9P6PU10</accession>
<dbReference type="InterPro" id="IPR017937">
    <property type="entry name" value="Thioredoxin_CS"/>
</dbReference>
<dbReference type="InterPro" id="IPR005792">
    <property type="entry name" value="Prot_disulphide_isomerase"/>
</dbReference>
<dbReference type="Gene3D" id="3.40.30.10">
    <property type="entry name" value="Glutaredoxin"/>
    <property type="match status" value="4"/>
</dbReference>